<evidence type="ECO:0000256" key="1">
    <source>
        <dbReference type="SAM" id="Phobius"/>
    </source>
</evidence>
<dbReference type="AlphaFoldDB" id="A0A7W9MXS6"/>
<organism evidence="2 3">
    <name type="scientific">Kribbella italica</name>
    <dbReference type="NCBI Taxonomy" id="1540520"/>
    <lineage>
        <taxon>Bacteria</taxon>
        <taxon>Bacillati</taxon>
        <taxon>Actinomycetota</taxon>
        <taxon>Actinomycetes</taxon>
        <taxon>Propionibacteriales</taxon>
        <taxon>Kribbellaceae</taxon>
        <taxon>Kribbella</taxon>
    </lineage>
</organism>
<reference evidence="2 3" key="1">
    <citation type="submission" date="2020-08" db="EMBL/GenBank/DDBJ databases">
        <title>Sequencing the genomes of 1000 actinobacteria strains.</title>
        <authorList>
            <person name="Klenk H.-P."/>
        </authorList>
    </citation>
    <scope>NUCLEOTIDE SEQUENCE [LARGE SCALE GENOMIC DNA]</scope>
    <source>
        <strain evidence="2 3">DSM 28967</strain>
    </source>
</reference>
<feature type="transmembrane region" description="Helical" evidence="1">
    <location>
        <begin position="42"/>
        <end position="64"/>
    </location>
</feature>
<dbReference type="RefSeq" id="WP_184802792.1">
    <property type="nucleotide sequence ID" value="NZ_JACHMY010000001.1"/>
</dbReference>
<keyword evidence="1" id="KW-0812">Transmembrane</keyword>
<sequence length="367" mass="38524">MNDPAETLVTESLEAHAASAPSDAALLGTVHRRLRRRRRARSTGAVVLVCAAVAVAGVGLRTLVHPADPGPGPTASIAQPPPGWHWESYADVEVQVPDTWAEIGAGPLSTCPDQKPPVQGWVGRPTMLTTFLSACGNLPPASERVPYLLFDFNATAGVTQYDAGWTKEVRRVGVMGLTAFGADDAVRARVLDSARKIDGADSNGCAPTHRAATDAVVRPAGPGLTAIGAVESIRICAYRTQQLASVPPLLASAGLTGDQARTVGAALRDAPMLPNVMTSSKDQAAKRPLSSTHSSKCLTTSDNEILVVQLHGDRGDQEVVVRLASCGPLDTDDGRRVRSLTKASVGPLLDAVGRPEDRSPLLERLLK</sequence>
<name>A0A7W9MXS6_9ACTN</name>
<gene>
    <name evidence="2" type="ORF">HDA39_007170</name>
</gene>
<proteinExistence type="predicted"/>
<keyword evidence="1" id="KW-0472">Membrane</keyword>
<accession>A0A7W9MXS6</accession>
<dbReference type="Proteomes" id="UP000549971">
    <property type="component" value="Unassembled WGS sequence"/>
</dbReference>
<keyword evidence="3" id="KW-1185">Reference proteome</keyword>
<evidence type="ECO:0000313" key="2">
    <source>
        <dbReference type="EMBL" id="MBB5840436.1"/>
    </source>
</evidence>
<dbReference type="EMBL" id="JACHMY010000001">
    <property type="protein sequence ID" value="MBB5840436.1"/>
    <property type="molecule type" value="Genomic_DNA"/>
</dbReference>
<keyword evidence="1" id="KW-1133">Transmembrane helix</keyword>
<comment type="caution">
    <text evidence="2">The sequence shown here is derived from an EMBL/GenBank/DDBJ whole genome shotgun (WGS) entry which is preliminary data.</text>
</comment>
<evidence type="ECO:0000313" key="3">
    <source>
        <dbReference type="Proteomes" id="UP000549971"/>
    </source>
</evidence>
<protein>
    <submittedName>
        <fullName evidence="2">Uncharacterized protein</fullName>
    </submittedName>
</protein>